<dbReference type="GO" id="GO:0016874">
    <property type="term" value="F:ligase activity"/>
    <property type="evidence" value="ECO:0007669"/>
    <property type="project" value="UniProtKB-KW"/>
</dbReference>
<proteinExistence type="predicted"/>
<dbReference type="EMBL" id="CP157485">
    <property type="protein sequence ID" value="XBO49262.1"/>
    <property type="molecule type" value="Genomic_DNA"/>
</dbReference>
<dbReference type="Pfam" id="PF13563">
    <property type="entry name" value="2_5_RNA_ligase2"/>
    <property type="match status" value="1"/>
</dbReference>
<accession>A0AAU7K983</accession>
<sequence length="163" mass="18593">MSNPLILTLKMDEQSQAFFEGKRRAYFPTERNVLEAHLMVFHHLPCTGETISFLKAFRFPGFMAKATGLMKLGRGVAYRIACDEIKQLHQLLSKHFYPVLSAQDRQGYRPHVTVQNKVSPETANSLFKTLNSGFVPFQVGIEAIQVFSYLGGPWQHEFDVDLK</sequence>
<keyword evidence="1" id="KW-0436">Ligase</keyword>
<dbReference type="Gene3D" id="3.90.1140.10">
    <property type="entry name" value="Cyclic phosphodiesterase"/>
    <property type="match status" value="1"/>
</dbReference>
<gene>
    <name evidence="1" type="ORF">ABEG20_06575</name>
</gene>
<reference evidence="1" key="1">
    <citation type="submission" date="2024-05" db="EMBL/GenBank/DDBJ databases">
        <authorList>
            <person name="Kim S."/>
            <person name="Heo J."/>
            <person name="Choi H."/>
            <person name="Choi Y."/>
            <person name="Kwon S.-W."/>
            <person name="Kim Y."/>
        </authorList>
    </citation>
    <scope>NUCLEOTIDE SEQUENCE</scope>
    <source>
        <strain evidence="1">KACC 23697</strain>
    </source>
</reference>
<protein>
    <submittedName>
        <fullName evidence="1">2'-5' RNA ligase family protein</fullName>
    </submittedName>
</protein>
<organism evidence="1">
    <name type="scientific">Pedobacter sp. KACC 23697</name>
    <dbReference type="NCBI Taxonomy" id="3149230"/>
    <lineage>
        <taxon>Bacteria</taxon>
        <taxon>Pseudomonadati</taxon>
        <taxon>Bacteroidota</taxon>
        <taxon>Sphingobacteriia</taxon>
        <taxon>Sphingobacteriales</taxon>
        <taxon>Sphingobacteriaceae</taxon>
        <taxon>Pedobacter</taxon>
    </lineage>
</organism>
<name>A0AAU7K983_9SPHI</name>
<evidence type="ECO:0000313" key="1">
    <source>
        <dbReference type="EMBL" id="XBO49262.1"/>
    </source>
</evidence>
<dbReference type="RefSeq" id="WP_406826589.1">
    <property type="nucleotide sequence ID" value="NZ_CP157485.1"/>
</dbReference>
<dbReference type="AlphaFoldDB" id="A0AAU7K983"/>